<protein>
    <submittedName>
        <fullName evidence="3">Uncharacterized protein</fullName>
    </submittedName>
</protein>
<organism evidence="3">
    <name type="scientific">Cryptosporidium hominis</name>
    <dbReference type="NCBI Taxonomy" id="237895"/>
    <lineage>
        <taxon>Eukaryota</taxon>
        <taxon>Sar</taxon>
        <taxon>Alveolata</taxon>
        <taxon>Apicomplexa</taxon>
        <taxon>Conoidasida</taxon>
        <taxon>Coccidia</taxon>
        <taxon>Eucoccidiorida</taxon>
        <taxon>Eimeriorina</taxon>
        <taxon>Cryptosporidiidae</taxon>
        <taxon>Cryptosporidium</taxon>
    </lineage>
</organism>
<gene>
    <name evidence="3" type="ORF">CHUDEA1_170</name>
</gene>
<dbReference type="EMBL" id="LN877947">
    <property type="protein sequence ID" value="CUV03957.1"/>
    <property type="molecule type" value="Genomic_DNA"/>
</dbReference>
<dbReference type="AlphaFoldDB" id="A0A0S4TCG2"/>
<dbReference type="Proteomes" id="UP000199752">
    <property type="component" value="Chromosome 1"/>
</dbReference>
<feature type="region of interest" description="Disordered" evidence="2">
    <location>
        <begin position="183"/>
        <end position="219"/>
    </location>
</feature>
<dbReference type="VEuPathDB" id="CryptoDB:Chro.10027"/>
<sequence>MNTHNRSSTTDYSCYYDFSNAHEYYQKFDNTMFMNQNNSQYSGSIYNKGLSAQGPNFLHSNKMNLSTVKLDVNNNAPALMNTLIEKNKEIKNMEKELKIVNESNIFLNNKIEMLKILAANFGATQEDIEATMSTNDIFCIPKPSINVNYPQTDSSYENLHEKIDDELDDLIVSDKNIINLNIDDPVKPFNDEQSNESKNISKSTRIKQQNEDQSEKKVDLSPKNLLKRSSTLLKATKSLTNSIQAQKCTNNKYLTGTRFGPSIRQKTMMQANANKRLLLSKAKNI</sequence>
<dbReference type="VEuPathDB" id="CryptoDB:CHUDEA1_170"/>
<feature type="coiled-coil region" evidence="1">
    <location>
        <begin position="76"/>
        <end position="110"/>
    </location>
</feature>
<reference evidence="3" key="1">
    <citation type="submission" date="2015-08" db="EMBL/GenBank/DDBJ databases">
        <authorList>
            <person name="Babu N.S."/>
            <person name="Beckwith C.J."/>
            <person name="Beseler K.G."/>
            <person name="Brison A."/>
            <person name="Carone J.V."/>
            <person name="Caskin T.P."/>
            <person name="Diamond M."/>
            <person name="Durham M.E."/>
            <person name="Foxe J.M."/>
            <person name="Go M."/>
            <person name="Henderson B.A."/>
            <person name="Jones I.B."/>
            <person name="McGettigan J.A."/>
            <person name="Micheletti S.J."/>
            <person name="Nasrallah M.E."/>
            <person name="Ortiz D."/>
            <person name="Piller C.R."/>
            <person name="Privatt S.R."/>
            <person name="Schneider S.L."/>
            <person name="Sharp S."/>
            <person name="Smith T.C."/>
            <person name="Stanton J.D."/>
            <person name="Ullery H.E."/>
            <person name="Wilson R.J."/>
            <person name="Serrano M.G."/>
            <person name="Buck G."/>
            <person name="Lee V."/>
            <person name="Wang Y."/>
            <person name="Carvalho R."/>
            <person name="Voegtly L."/>
            <person name="Shi R."/>
            <person name="Duckworth R."/>
            <person name="Johnson A."/>
            <person name="Loviza R."/>
            <person name="Walstead R."/>
            <person name="Shah Z."/>
            <person name="Kiflezghi M."/>
            <person name="Wade K."/>
            <person name="Ball S.L."/>
            <person name="Bradley K.W."/>
            <person name="Asai D.J."/>
            <person name="Bowman C.A."/>
            <person name="Russell D.A."/>
            <person name="Pope W.H."/>
            <person name="Jacobs-Sera D."/>
            <person name="Hendrix R.W."/>
            <person name="Hatfull G.F."/>
        </authorList>
    </citation>
    <scope>NUCLEOTIDE SEQUENCE [LARGE SCALE GENOMIC DNA]</scope>
</reference>
<dbReference type="VEuPathDB" id="CryptoDB:ChTU502y2012_302g0080"/>
<name>A0A0S4TCG2_CRYHO</name>
<accession>A0A0S4TCG2</accession>
<evidence type="ECO:0000256" key="1">
    <source>
        <dbReference type="SAM" id="Coils"/>
    </source>
</evidence>
<proteinExistence type="predicted"/>
<dbReference type="VEuPathDB" id="CryptoDB:GY17_00001013"/>
<feature type="compositionally biased region" description="Polar residues" evidence="2">
    <location>
        <begin position="196"/>
        <end position="207"/>
    </location>
</feature>
<evidence type="ECO:0000313" key="3">
    <source>
        <dbReference type="EMBL" id="CUV03957.1"/>
    </source>
</evidence>
<feature type="compositionally biased region" description="Basic and acidic residues" evidence="2">
    <location>
        <begin position="208"/>
        <end position="219"/>
    </location>
</feature>
<evidence type="ECO:0000256" key="2">
    <source>
        <dbReference type="SAM" id="MobiDB-lite"/>
    </source>
</evidence>
<dbReference type="OrthoDB" id="338493at2759"/>
<keyword evidence="1" id="KW-0175">Coiled coil</keyword>